<keyword evidence="1" id="KW-0812">Transmembrane</keyword>
<gene>
    <name evidence="2" type="ORF">DE4585_02894</name>
</gene>
<proteinExistence type="predicted"/>
<dbReference type="AlphaFoldDB" id="A0A4R8RXX2"/>
<protein>
    <submittedName>
        <fullName evidence="2">Uncharacterized protein</fullName>
    </submittedName>
</protein>
<evidence type="ECO:0000313" key="2">
    <source>
        <dbReference type="EMBL" id="TDZ79159.1"/>
    </source>
</evidence>
<dbReference type="EMBL" id="PECH01000008">
    <property type="protein sequence ID" value="TDZ79159.1"/>
    <property type="molecule type" value="Genomic_DNA"/>
</dbReference>
<name>A0A4R8RXX2_9MYCO</name>
<keyword evidence="1" id="KW-0472">Membrane</keyword>
<dbReference type="Proteomes" id="UP000295117">
    <property type="component" value="Unassembled WGS sequence"/>
</dbReference>
<sequence>MQRGLLLQHFFLGLSRATLLAFTGVLLLGLKRVLGCVWAMSGVTRDNASFVNRGLNCQNWQT</sequence>
<evidence type="ECO:0000313" key="3">
    <source>
        <dbReference type="Proteomes" id="UP000295117"/>
    </source>
</evidence>
<evidence type="ECO:0000256" key="1">
    <source>
        <dbReference type="SAM" id="Phobius"/>
    </source>
</evidence>
<organism evidence="2 3">
    <name type="scientific">Mycobacteroides salmoniphilum</name>
    <dbReference type="NCBI Taxonomy" id="404941"/>
    <lineage>
        <taxon>Bacteria</taxon>
        <taxon>Bacillati</taxon>
        <taxon>Actinomycetota</taxon>
        <taxon>Actinomycetes</taxon>
        <taxon>Mycobacteriales</taxon>
        <taxon>Mycobacteriaceae</taxon>
        <taxon>Mycobacteroides</taxon>
    </lineage>
</organism>
<comment type="caution">
    <text evidence="2">The sequence shown here is derived from an EMBL/GenBank/DDBJ whole genome shotgun (WGS) entry which is preliminary data.</text>
</comment>
<feature type="transmembrane region" description="Helical" evidence="1">
    <location>
        <begin position="6"/>
        <end position="30"/>
    </location>
</feature>
<accession>A0A4R8RXX2</accession>
<reference evidence="2 3" key="1">
    <citation type="journal article" date="2019" name="Sci. Rep.">
        <title>Extended insight into the Mycobacterium chelonae-abscessus complex through whole genome sequencing of Mycobacterium salmoniphilum outbreak and Mycobacterium salmoniphilum-like strains.</title>
        <authorList>
            <person name="Behra P.R.K."/>
            <person name="Das S."/>
            <person name="Pettersson B.M.F."/>
            <person name="Shirreff L."/>
            <person name="DuCote T."/>
            <person name="Jacobsson K.G."/>
            <person name="Ennis D.G."/>
            <person name="Kirsebom L.A."/>
        </authorList>
    </citation>
    <scope>NUCLEOTIDE SEQUENCE [LARGE SCALE GENOMIC DNA]</scope>
    <source>
        <strain evidence="2 3">DE 4585</strain>
    </source>
</reference>
<keyword evidence="1" id="KW-1133">Transmembrane helix</keyword>